<evidence type="ECO:0000256" key="6">
    <source>
        <dbReference type="SAM" id="MobiDB-lite"/>
    </source>
</evidence>
<dbReference type="OMA" id="QPYHVDI"/>
<dbReference type="Proteomes" id="UP000290189">
    <property type="component" value="Unassembled WGS sequence"/>
</dbReference>
<dbReference type="CDD" id="cd11282">
    <property type="entry name" value="ADF_coactosin_like"/>
    <property type="match status" value="1"/>
</dbReference>
<dbReference type="EMBL" id="OVEO01000002">
    <property type="protein sequence ID" value="SPQ94124.1"/>
    <property type="molecule type" value="Genomic_DNA"/>
</dbReference>
<comment type="subcellular location">
    <subcellularLocation>
        <location evidence="1">Cytoplasm</location>
        <location evidence="1">Cytoskeleton</location>
    </subcellularLocation>
</comment>
<dbReference type="GO" id="GO:0030833">
    <property type="term" value="P:regulation of actin filament polymerization"/>
    <property type="evidence" value="ECO:0007669"/>
    <property type="project" value="TreeGrafter"/>
</dbReference>
<evidence type="ECO:0000256" key="2">
    <source>
        <dbReference type="ARBA" id="ARBA00022490"/>
    </source>
</evidence>
<dbReference type="PANTHER" id="PTHR10829:SF56">
    <property type="entry name" value="ADF-H DOMAIN-CONTAINING PROTEIN"/>
    <property type="match status" value="1"/>
</dbReference>
<evidence type="ECO:0000313" key="8">
    <source>
        <dbReference type="EMBL" id="CEP00366.1"/>
    </source>
</evidence>
<dbReference type="InterPro" id="IPR002108">
    <property type="entry name" value="ADF-H"/>
</dbReference>
<organism evidence="8 10">
    <name type="scientific">Plasmodiophora brassicae</name>
    <name type="common">Clubroot disease agent</name>
    <dbReference type="NCBI Taxonomy" id="37360"/>
    <lineage>
        <taxon>Eukaryota</taxon>
        <taxon>Sar</taxon>
        <taxon>Rhizaria</taxon>
        <taxon>Endomyxa</taxon>
        <taxon>Phytomyxea</taxon>
        <taxon>Plasmodiophorida</taxon>
        <taxon>Plasmodiophoridae</taxon>
        <taxon>Plasmodiophora</taxon>
    </lineage>
</organism>
<dbReference type="STRING" id="37360.A0A0G4IZ81"/>
<keyword evidence="9" id="KW-0496">Mitochondrion</keyword>
<keyword evidence="2" id="KW-0963">Cytoplasm</keyword>
<dbReference type="AlphaFoldDB" id="A0A0G4IZ81"/>
<proteinExistence type="inferred from homology"/>
<evidence type="ECO:0000259" key="7">
    <source>
        <dbReference type="PROSITE" id="PS51263"/>
    </source>
</evidence>
<reference evidence="9 11" key="2">
    <citation type="submission" date="2018-03" db="EMBL/GenBank/DDBJ databases">
        <authorList>
            <person name="Fogelqvist J."/>
        </authorList>
    </citation>
    <scope>NUCLEOTIDE SEQUENCE [LARGE SCALE GENOMIC DNA]</scope>
</reference>
<dbReference type="FunFam" id="3.40.20.10:FF:000018">
    <property type="entry name" value="Coactosin-like 1"/>
    <property type="match status" value="1"/>
</dbReference>
<dbReference type="PROSITE" id="PS51263">
    <property type="entry name" value="ADF_H"/>
    <property type="match status" value="3"/>
</dbReference>
<evidence type="ECO:0000256" key="5">
    <source>
        <dbReference type="ARBA" id="ARBA00038052"/>
    </source>
</evidence>
<geneLocation type="mitochondrion" evidence="9"/>
<dbReference type="Proteomes" id="UP000039324">
    <property type="component" value="Unassembled WGS sequence"/>
</dbReference>
<keyword evidence="3" id="KW-0009">Actin-binding</keyword>
<evidence type="ECO:0000256" key="4">
    <source>
        <dbReference type="ARBA" id="ARBA00023212"/>
    </source>
</evidence>
<dbReference type="SUPFAM" id="SSF55753">
    <property type="entry name" value="Actin depolymerizing proteins"/>
    <property type="match status" value="3"/>
</dbReference>
<dbReference type="GO" id="GO:0030427">
    <property type="term" value="C:site of polarized growth"/>
    <property type="evidence" value="ECO:0007669"/>
    <property type="project" value="TreeGrafter"/>
</dbReference>
<dbReference type="GO" id="GO:0030864">
    <property type="term" value="C:cortical actin cytoskeleton"/>
    <property type="evidence" value="ECO:0007669"/>
    <property type="project" value="TreeGrafter"/>
</dbReference>
<feature type="domain" description="ADF-H" evidence="7">
    <location>
        <begin position="3"/>
        <end position="137"/>
    </location>
</feature>
<keyword evidence="4" id="KW-0206">Cytoskeleton</keyword>
<dbReference type="SMART" id="SM00102">
    <property type="entry name" value="ADF"/>
    <property type="match status" value="2"/>
</dbReference>
<feature type="region of interest" description="Disordered" evidence="6">
    <location>
        <begin position="313"/>
        <end position="340"/>
    </location>
</feature>
<reference evidence="8 10" key="1">
    <citation type="submission" date="2015-02" db="EMBL/GenBank/DDBJ databases">
        <authorList>
            <person name="Chooi Y.-H."/>
        </authorList>
    </citation>
    <scope>NUCLEOTIDE SEQUENCE [LARGE SCALE GENOMIC DNA]</scope>
    <source>
        <strain evidence="8">E3</strain>
    </source>
</reference>
<feature type="domain" description="ADF-H" evidence="7">
    <location>
        <begin position="179"/>
        <end position="310"/>
    </location>
</feature>
<evidence type="ECO:0000256" key="3">
    <source>
        <dbReference type="ARBA" id="ARBA00023203"/>
    </source>
</evidence>
<evidence type="ECO:0000256" key="1">
    <source>
        <dbReference type="ARBA" id="ARBA00004245"/>
    </source>
</evidence>
<feature type="compositionally biased region" description="Polar residues" evidence="6">
    <location>
        <begin position="314"/>
        <end position="333"/>
    </location>
</feature>
<dbReference type="OrthoDB" id="20822at2759"/>
<sequence>MSTVTVAGDGSVAEALQGLRLPTGYTADYVVLGFPDNKSTVLCVVATGFGGIDAVRPHLTEDRSLFVLLRYSVEVNGHPTVKFALIDWTPSSLPPVRKALLSTLRGSILEICSPYAISVDWSDKNDIDPERIVDRIAAAAGVKSNVVDKSAVAAGAQKPSASAPATSSARAAPRDLKLADAVQFSPDVVEAVKTVRLDTSSTDWMTCSYTSSATVGDVRSGSNGFDGFLEQLSDDVASYSFLRFRQVVNNVDTVKFVFVSLIPAATPPVQRAKYSTHRGLALQTLQPFHYEFAVDSKADLSLDRIKKKMEELTGQRSMVRSTAEQQRATQPATSKMPGVSAPVKSEEGIKIVDEKGMTAAISAVHSGASTWLVTAFTSDGGLEVVAHGVGQADAMSKAVRSDTVNICLIRVNDIVDGHDTIKFVLIIVQSPSVSPLRRARLATSTGAAKRLFEPFHVDFFVDAIGDITHDQIVDKVASASGSKSHVVRQAK</sequence>
<evidence type="ECO:0000313" key="9">
    <source>
        <dbReference type="EMBL" id="SPQ94124.1"/>
    </source>
</evidence>
<evidence type="ECO:0000313" key="11">
    <source>
        <dbReference type="Proteomes" id="UP000290189"/>
    </source>
</evidence>
<keyword evidence="10" id="KW-1185">Reference proteome</keyword>
<comment type="similarity">
    <text evidence="5">Belongs to the actin-binding proteins ADF family. Coactosin subfamily.</text>
</comment>
<gene>
    <name evidence="8" type="ORF">PBRA_001420</name>
    <name evidence="9" type="ORF">PLBR_LOCUS1339</name>
</gene>
<dbReference type="Pfam" id="PF00241">
    <property type="entry name" value="Cofilin_ADF"/>
    <property type="match status" value="3"/>
</dbReference>
<protein>
    <recommendedName>
        <fullName evidence="7">ADF-H domain-containing protein</fullName>
    </recommendedName>
</protein>
<name>A0A0G4IZ81_PLABS</name>
<accession>A0A0G4IZ81</accession>
<dbReference type="GO" id="GO:0051015">
    <property type="term" value="F:actin filament binding"/>
    <property type="evidence" value="ECO:0007669"/>
    <property type="project" value="TreeGrafter"/>
</dbReference>
<dbReference type="EMBL" id="CDSF01000101">
    <property type="protein sequence ID" value="CEP00366.1"/>
    <property type="molecule type" value="Genomic_DNA"/>
</dbReference>
<feature type="domain" description="ADF-H" evidence="7">
    <location>
        <begin position="348"/>
        <end position="477"/>
    </location>
</feature>
<dbReference type="PANTHER" id="PTHR10829">
    <property type="entry name" value="CORTACTIN AND DREBRIN"/>
    <property type="match status" value="1"/>
</dbReference>
<evidence type="ECO:0000313" key="10">
    <source>
        <dbReference type="Proteomes" id="UP000039324"/>
    </source>
</evidence>
<dbReference type="InterPro" id="IPR029006">
    <property type="entry name" value="ADF-H/Gelsolin-like_dom_sf"/>
</dbReference>
<dbReference type="Gene3D" id="3.40.20.10">
    <property type="entry name" value="Severin"/>
    <property type="match status" value="3"/>
</dbReference>
<dbReference type="GO" id="GO:0005884">
    <property type="term" value="C:actin filament"/>
    <property type="evidence" value="ECO:0007669"/>
    <property type="project" value="TreeGrafter"/>
</dbReference>